<evidence type="ECO:0000313" key="2">
    <source>
        <dbReference type="EMBL" id="SJL14704.1"/>
    </source>
</evidence>
<feature type="region of interest" description="Disordered" evidence="1">
    <location>
        <begin position="618"/>
        <end position="654"/>
    </location>
</feature>
<evidence type="ECO:0000313" key="3">
    <source>
        <dbReference type="Proteomes" id="UP000219338"/>
    </source>
</evidence>
<proteinExistence type="predicted"/>
<sequence>MFSARSDIRSSRELIPPILGQPPDAIDKPQIRCGHGIYLRYPPIIDFESNVYLVVTICQDGRRIFLSRADILDYNDFVNTITVHSPSMTREGMVVQTKDQYVCEGNYAEIRHKYWQGINALVEGPELDNETIAKHRDAIDSMNSSDIFSYIDAPLSDPSWWLELALGHPRSRFRFYLKLLSENEPPLPVEKEYLGSVLRQGPSALSTLDTQISQGHEALISLQRQRKEAEAIIRDAQFILHPIRSICSEILLENFSWCVCDAYNVKDVSKTVQCLNPRHPPWTISHVSHRWRNITLACSMLWSNIALDLDQYEVIDTSDRVYMFQLGLYLKRSRGCDLSVSLCSDYCLETHPVMGLLEAGISQWRNLNIGLYPSTIKTLGENVFPLLRRLEVTSFVLFQENEKTVLTAPELPIFISRCNDMACSLLGIPWKQLEMFSCCNASNRHCVEVLRQLSSAKSLNLTVHKMNNLDLADGAIVIPFVQTLEFEERKCEGVMARLLNSLTLPSITSLSLTFPKLSVSTFPTTFDASTTLTSLSINCDLSYANNSTMFLVFLKSTHNVTVLRLSAADIPNNVLHGLTLMEGKDSLLPSLLVLEIAPGVPLCEVKLFIGMLESRCTEDEDDNKKGSGSDSYSCGSIQEPLDDETSGRRRLKPA</sequence>
<organism evidence="2 3">
    <name type="scientific">Armillaria ostoyae</name>
    <name type="common">Armillaria root rot fungus</name>
    <dbReference type="NCBI Taxonomy" id="47428"/>
    <lineage>
        <taxon>Eukaryota</taxon>
        <taxon>Fungi</taxon>
        <taxon>Dikarya</taxon>
        <taxon>Basidiomycota</taxon>
        <taxon>Agaricomycotina</taxon>
        <taxon>Agaricomycetes</taxon>
        <taxon>Agaricomycetidae</taxon>
        <taxon>Agaricales</taxon>
        <taxon>Marasmiineae</taxon>
        <taxon>Physalacriaceae</taxon>
        <taxon>Armillaria</taxon>
    </lineage>
</organism>
<reference evidence="3" key="1">
    <citation type="journal article" date="2017" name="Nat. Ecol. Evol.">
        <title>Genome expansion and lineage-specific genetic innovations in the forest pathogenic fungi Armillaria.</title>
        <authorList>
            <person name="Sipos G."/>
            <person name="Prasanna A.N."/>
            <person name="Walter M.C."/>
            <person name="O'Connor E."/>
            <person name="Balint B."/>
            <person name="Krizsan K."/>
            <person name="Kiss B."/>
            <person name="Hess J."/>
            <person name="Varga T."/>
            <person name="Slot J."/>
            <person name="Riley R."/>
            <person name="Boka B."/>
            <person name="Rigling D."/>
            <person name="Barry K."/>
            <person name="Lee J."/>
            <person name="Mihaltcheva S."/>
            <person name="LaButti K."/>
            <person name="Lipzen A."/>
            <person name="Waldron R."/>
            <person name="Moloney N.M."/>
            <person name="Sperisen C."/>
            <person name="Kredics L."/>
            <person name="Vagvoelgyi C."/>
            <person name="Patrignani A."/>
            <person name="Fitzpatrick D."/>
            <person name="Nagy I."/>
            <person name="Doyle S."/>
            <person name="Anderson J.B."/>
            <person name="Grigoriev I.V."/>
            <person name="Gueldener U."/>
            <person name="Muensterkoetter M."/>
            <person name="Nagy L.G."/>
        </authorList>
    </citation>
    <scope>NUCLEOTIDE SEQUENCE [LARGE SCALE GENOMIC DNA]</scope>
    <source>
        <strain evidence="3">C18/9</strain>
    </source>
</reference>
<evidence type="ECO:0008006" key="4">
    <source>
        <dbReference type="Google" id="ProtNLM"/>
    </source>
</evidence>
<dbReference type="OrthoDB" id="3038759at2759"/>
<keyword evidence="3" id="KW-1185">Reference proteome</keyword>
<protein>
    <recommendedName>
        <fullName evidence="4">F-box domain-containing protein</fullName>
    </recommendedName>
</protein>
<dbReference type="EMBL" id="FUEG01000025">
    <property type="protein sequence ID" value="SJL14704.1"/>
    <property type="molecule type" value="Genomic_DNA"/>
</dbReference>
<name>A0A284S129_ARMOS</name>
<gene>
    <name evidence="2" type="ORF">ARMOST_18170</name>
</gene>
<evidence type="ECO:0000256" key="1">
    <source>
        <dbReference type="SAM" id="MobiDB-lite"/>
    </source>
</evidence>
<dbReference type="Proteomes" id="UP000219338">
    <property type="component" value="Unassembled WGS sequence"/>
</dbReference>
<dbReference type="STRING" id="47428.A0A284S129"/>
<dbReference type="AlphaFoldDB" id="A0A284S129"/>
<accession>A0A284S129</accession>